<keyword evidence="2" id="KW-1185">Reference proteome</keyword>
<organism evidence="1 2">
    <name type="scientific">Brachionus plicatilis</name>
    <name type="common">Marine rotifer</name>
    <name type="synonym">Brachionus muelleri</name>
    <dbReference type="NCBI Taxonomy" id="10195"/>
    <lineage>
        <taxon>Eukaryota</taxon>
        <taxon>Metazoa</taxon>
        <taxon>Spiralia</taxon>
        <taxon>Gnathifera</taxon>
        <taxon>Rotifera</taxon>
        <taxon>Eurotatoria</taxon>
        <taxon>Monogononta</taxon>
        <taxon>Pseudotrocha</taxon>
        <taxon>Ploima</taxon>
        <taxon>Brachionidae</taxon>
        <taxon>Brachionus</taxon>
    </lineage>
</organism>
<name>A0A3M7RHD1_BRAPC</name>
<sequence>MNNDASLDRKFGRKILSANCTEVKSFFFLLMPIKTEVQNLIENSFQFKIMIKMYDDLEDLKQ</sequence>
<dbReference type="AlphaFoldDB" id="A0A3M7RHD1"/>
<dbReference type="EMBL" id="REGN01003414">
    <property type="protein sequence ID" value="RNA22678.1"/>
    <property type="molecule type" value="Genomic_DNA"/>
</dbReference>
<evidence type="ECO:0000313" key="2">
    <source>
        <dbReference type="Proteomes" id="UP000276133"/>
    </source>
</evidence>
<proteinExistence type="predicted"/>
<dbReference type="Proteomes" id="UP000276133">
    <property type="component" value="Unassembled WGS sequence"/>
</dbReference>
<reference evidence="1 2" key="1">
    <citation type="journal article" date="2018" name="Sci. Rep.">
        <title>Genomic signatures of local adaptation to the degree of environmental predictability in rotifers.</title>
        <authorList>
            <person name="Franch-Gras L."/>
            <person name="Hahn C."/>
            <person name="Garcia-Roger E.M."/>
            <person name="Carmona M.J."/>
            <person name="Serra M."/>
            <person name="Gomez A."/>
        </authorList>
    </citation>
    <scope>NUCLEOTIDE SEQUENCE [LARGE SCALE GENOMIC DNA]</scope>
    <source>
        <strain evidence="1">HYR1</strain>
    </source>
</reference>
<comment type="caution">
    <text evidence="1">The sequence shown here is derived from an EMBL/GenBank/DDBJ whole genome shotgun (WGS) entry which is preliminary data.</text>
</comment>
<accession>A0A3M7RHD1</accession>
<protein>
    <submittedName>
        <fullName evidence="1">Uncharacterized protein</fullName>
    </submittedName>
</protein>
<evidence type="ECO:0000313" key="1">
    <source>
        <dbReference type="EMBL" id="RNA22678.1"/>
    </source>
</evidence>
<gene>
    <name evidence="1" type="ORF">BpHYR1_044410</name>
</gene>